<dbReference type="SMART" id="SM00228">
    <property type="entry name" value="PDZ"/>
    <property type="match status" value="1"/>
</dbReference>
<name>A0ABW4VVI2_9BACI</name>
<keyword evidence="4" id="KW-1185">Reference proteome</keyword>
<dbReference type="SUPFAM" id="SSF50156">
    <property type="entry name" value="PDZ domain-like"/>
    <property type="match status" value="1"/>
</dbReference>
<reference evidence="4" key="1">
    <citation type="journal article" date="2019" name="Int. J. Syst. Evol. Microbiol.">
        <title>The Global Catalogue of Microorganisms (GCM) 10K type strain sequencing project: providing services to taxonomists for standard genome sequencing and annotation.</title>
        <authorList>
            <consortium name="The Broad Institute Genomics Platform"/>
            <consortium name="The Broad Institute Genome Sequencing Center for Infectious Disease"/>
            <person name="Wu L."/>
            <person name="Ma J."/>
        </authorList>
    </citation>
    <scope>NUCLEOTIDE SEQUENCE [LARGE SCALE GENOMIC DNA]</scope>
    <source>
        <strain evidence="4">R28</strain>
    </source>
</reference>
<evidence type="ECO:0000313" key="4">
    <source>
        <dbReference type="Proteomes" id="UP001597383"/>
    </source>
</evidence>
<dbReference type="SUPFAM" id="SSF55961">
    <property type="entry name" value="Bet v1-like"/>
    <property type="match status" value="1"/>
</dbReference>
<dbReference type="RefSeq" id="WP_377555304.1">
    <property type="nucleotide sequence ID" value="NZ_JBHUHQ010000009.1"/>
</dbReference>
<gene>
    <name evidence="3" type="ORF">ACFSJF_04720</name>
</gene>
<comment type="similarity">
    <text evidence="1">Belongs to the AHA1 family.</text>
</comment>
<proteinExistence type="inferred from homology"/>
<dbReference type="CDD" id="cd07814">
    <property type="entry name" value="SRPBCC_CalC_Aha1-like"/>
    <property type="match status" value="1"/>
</dbReference>
<dbReference type="Gene3D" id="3.30.530.20">
    <property type="match status" value="1"/>
</dbReference>
<dbReference type="Pfam" id="PF08327">
    <property type="entry name" value="AHSA1"/>
    <property type="match status" value="1"/>
</dbReference>
<protein>
    <submittedName>
        <fullName evidence="3">SRPBCC domain-containing protein</fullName>
    </submittedName>
</protein>
<accession>A0ABW4VVI2</accession>
<feature type="domain" description="PDZ" evidence="2">
    <location>
        <begin position="146"/>
        <end position="214"/>
    </location>
</feature>
<dbReference type="InterPro" id="IPR023393">
    <property type="entry name" value="START-like_dom_sf"/>
</dbReference>
<comment type="caution">
    <text evidence="3">The sequence shown here is derived from an EMBL/GenBank/DDBJ whole genome shotgun (WGS) entry which is preliminary data.</text>
</comment>
<evidence type="ECO:0000259" key="2">
    <source>
        <dbReference type="PROSITE" id="PS50106"/>
    </source>
</evidence>
<evidence type="ECO:0000256" key="1">
    <source>
        <dbReference type="ARBA" id="ARBA00006817"/>
    </source>
</evidence>
<dbReference type="Gene3D" id="2.30.42.10">
    <property type="match status" value="1"/>
</dbReference>
<dbReference type="PROSITE" id="PS50106">
    <property type="entry name" value="PDZ"/>
    <property type="match status" value="1"/>
</dbReference>
<dbReference type="InterPro" id="IPR001478">
    <property type="entry name" value="PDZ"/>
</dbReference>
<sequence length="230" mass="25961">MSKTKNVVKRDIVVNAPLEKVWDALTKPEHLNRWYTKDAEVDFRIGGYGELNHGWGVTSSGIYTEIDEMNHFVLESESGDFKTITTLQQMDNGVRVSISYQVEFSGEDGEAAKENMLFGTYQFLRNLKSVYEEDQDIRSQMWRTWIGIMHTTHSHGSKVVKVGENSPAESAGILLGDVITAIDGESVNGYDALETIINTKEINKPVLLTVRRNDQQMDVECMIVGYPVSY</sequence>
<dbReference type="Pfam" id="PF13180">
    <property type="entry name" value="PDZ_2"/>
    <property type="match status" value="1"/>
</dbReference>
<dbReference type="EMBL" id="JBHUHQ010000009">
    <property type="protein sequence ID" value="MFD2043578.1"/>
    <property type="molecule type" value="Genomic_DNA"/>
</dbReference>
<dbReference type="CDD" id="cd06779">
    <property type="entry name" value="cpPDZ_Deg_HtrA-like"/>
    <property type="match status" value="1"/>
</dbReference>
<dbReference type="InterPro" id="IPR036034">
    <property type="entry name" value="PDZ_sf"/>
</dbReference>
<evidence type="ECO:0000313" key="3">
    <source>
        <dbReference type="EMBL" id="MFD2043578.1"/>
    </source>
</evidence>
<dbReference type="Proteomes" id="UP001597383">
    <property type="component" value="Unassembled WGS sequence"/>
</dbReference>
<dbReference type="InterPro" id="IPR013538">
    <property type="entry name" value="ASHA1/2-like_C"/>
</dbReference>
<organism evidence="3 4">
    <name type="scientific">Ornithinibacillus salinisoli</name>
    <dbReference type="NCBI Taxonomy" id="1848459"/>
    <lineage>
        <taxon>Bacteria</taxon>
        <taxon>Bacillati</taxon>
        <taxon>Bacillota</taxon>
        <taxon>Bacilli</taxon>
        <taxon>Bacillales</taxon>
        <taxon>Bacillaceae</taxon>
        <taxon>Ornithinibacillus</taxon>
    </lineage>
</organism>